<accession>A0A0R2I433</accession>
<gene>
    <name evidence="1" type="ORF">IV45_GL000804</name>
</gene>
<sequence length="338" mass="40442">MKICIIVPYFGEFPPYINTFLYSASFNKEIEWLIFTDQSVEDVPNIDNVTFIKSTFKEVRERIQSVVGKNIVLDTPYKLCDYKPLYGLAFSDYLRDYDYWGYGDIDIVCGKIMKFIQPGLTKRYDRIGDLGHFCLYKNNHDVNTRYLLPVKDRHGNEIRLFDRVYSHSRGYAFDELGIRAIYKYYHFDTYKNEDLVNETKTGCLDIYSIDPRFHNYQGAFIWNKGKCLYYYLDPKSEQLRYHEFGYFHLIKRHQFTHFINKRVDCFGITTNGYHQLDNLNDSNVINIMNKNHSSYSKRLKYMIHSYFFSGDITFRNILGIHLPLFELFREIKNHTLRV</sequence>
<reference evidence="1 2" key="1">
    <citation type="journal article" date="2015" name="Genome Announc.">
        <title>Expanding the biotechnology potential of lactobacilli through comparative genomics of 213 strains and associated genera.</title>
        <authorList>
            <person name="Sun Z."/>
            <person name="Harris H.M."/>
            <person name="McCann A."/>
            <person name="Guo C."/>
            <person name="Argimon S."/>
            <person name="Zhang W."/>
            <person name="Yang X."/>
            <person name="Jeffery I.B."/>
            <person name="Cooney J.C."/>
            <person name="Kagawa T.F."/>
            <person name="Liu W."/>
            <person name="Song Y."/>
            <person name="Salvetti E."/>
            <person name="Wrobel A."/>
            <person name="Rasinkangas P."/>
            <person name="Parkhill J."/>
            <person name="Rea M.C."/>
            <person name="O'Sullivan O."/>
            <person name="Ritari J."/>
            <person name="Douillard F.P."/>
            <person name="Paul Ross R."/>
            <person name="Yang R."/>
            <person name="Briner A.E."/>
            <person name="Felis G.E."/>
            <person name="de Vos W.M."/>
            <person name="Barrangou R."/>
            <person name="Klaenhammer T.R."/>
            <person name="Caufield P.W."/>
            <person name="Cui Y."/>
            <person name="Zhang H."/>
            <person name="O'Toole P.W."/>
        </authorList>
    </citation>
    <scope>NUCLEOTIDE SEQUENCE [LARGE SCALE GENOMIC DNA]</scope>
    <source>
        <strain evidence="1 2">DSM 17896</strain>
    </source>
</reference>
<comment type="caution">
    <text evidence="1">The sequence shown here is derived from an EMBL/GenBank/DDBJ whole genome shotgun (WGS) entry which is preliminary data.</text>
</comment>
<dbReference type="Proteomes" id="UP000050934">
    <property type="component" value="Unassembled WGS sequence"/>
</dbReference>
<dbReference type="InterPro" id="IPR046733">
    <property type="entry name" value="DUF6625"/>
</dbReference>
<evidence type="ECO:0000313" key="2">
    <source>
        <dbReference type="Proteomes" id="UP000050934"/>
    </source>
</evidence>
<dbReference type="STRING" id="396268.IV45_GL000804"/>
<dbReference type="EMBL" id="JQBW01000010">
    <property type="protein sequence ID" value="KRN58358.1"/>
    <property type="molecule type" value="Genomic_DNA"/>
</dbReference>
<dbReference type="Pfam" id="PF20330">
    <property type="entry name" value="DUF6625"/>
    <property type="match status" value="1"/>
</dbReference>
<dbReference type="RefSeq" id="WP_057741619.1">
    <property type="nucleotide sequence ID" value="NZ_JQBW01000010.1"/>
</dbReference>
<name>A0A0R2I433_9LACO</name>
<dbReference type="OrthoDB" id="1910631at2"/>
<protein>
    <submittedName>
        <fullName evidence="1">Uncharacterized protein</fullName>
    </submittedName>
</protein>
<evidence type="ECO:0000313" key="1">
    <source>
        <dbReference type="EMBL" id="KRN58358.1"/>
    </source>
</evidence>
<proteinExistence type="predicted"/>
<organism evidence="1 2">
    <name type="scientific">Limosilactobacillus secaliphilus</name>
    <dbReference type="NCBI Taxonomy" id="396268"/>
    <lineage>
        <taxon>Bacteria</taxon>
        <taxon>Bacillati</taxon>
        <taxon>Bacillota</taxon>
        <taxon>Bacilli</taxon>
        <taxon>Lactobacillales</taxon>
        <taxon>Lactobacillaceae</taxon>
        <taxon>Limosilactobacillus</taxon>
    </lineage>
</organism>
<keyword evidence="2" id="KW-1185">Reference proteome</keyword>
<dbReference type="PATRIC" id="fig|396268.3.peg.815"/>
<dbReference type="AlphaFoldDB" id="A0A0R2I433"/>